<feature type="transmembrane region" description="Helical" evidence="1">
    <location>
        <begin position="119"/>
        <end position="139"/>
    </location>
</feature>
<feature type="transmembrane region" description="Helical" evidence="1">
    <location>
        <begin position="66"/>
        <end position="85"/>
    </location>
</feature>
<evidence type="ECO:0000313" key="3">
    <source>
        <dbReference type="Proteomes" id="UP000685013"/>
    </source>
</evidence>
<feature type="non-terminal residue" evidence="2">
    <location>
        <position position="1"/>
    </location>
</feature>
<feature type="transmembrane region" description="Helical" evidence="1">
    <location>
        <begin position="145"/>
        <end position="166"/>
    </location>
</feature>
<sequence>MMRFNMVSDGIVKLFSEALSRARAFIVNANAYANGRLVHSEEAGAAEYQWRPVSAVEMLMQWENMMVTFCMGTAIAIATVSVQIQTKLSPMFQFLSGALMGCFCFTTSAKLIKHQRVSLILYFLGGFCFVTAFFIAIAIPYAFHFQILTLALYLVFLFIAAFSLLIG</sequence>
<keyword evidence="1" id="KW-0472">Membrane</keyword>
<keyword evidence="1" id="KW-1133">Transmembrane helix</keyword>
<keyword evidence="1" id="KW-0812">Transmembrane</keyword>
<dbReference type="PANTHER" id="PTHR34741">
    <property type="entry name" value="IMAP FAMILY MEMBER 1, PUTATIVE-RELATED"/>
    <property type="match status" value="1"/>
</dbReference>
<evidence type="ECO:0000256" key="1">
    <source>
        <dbReference type="SAM" id="Phobius"/>
    </source>
</evidence>
<organism evidence="2 3">
    <name type="scientific">Cucurbita argyrosperma subsp. sororia</name>
    <dbReference type="NCBI Taxonomy" id="37648"/>
    <lineage>
        <taxon>Eukaryota</taxon>
        <taxon>Viridiplantae</taxon>
        <taxon>Streptophyta</taxon>
        <taxon>Embryophyta</taxon>
        <taxon>Tracheophyta</taxon>
        <taxon>Spermatophyta</taxon>
        <taxon>Magnoliopsida</taxon>
        <taxon>eudicotyledons</taxon>
        <taxon>Gunneridae</taxon>
        <taxon>Pentapetalae</taxon>
        <taxon>rosids</taxon>
        <taxon>fabids</taxon>
        <taxon>Cucurbitales</taxon>
        <taxon>Cucurbitaceae</taxon>
        <taxon>Cucurbiteae</taxon>
        <taxon>Cucurbita</taxon>
    </lineage>
</organism>
<keyword evidence="3" id="KW-1185">Reference proteome</keyword>
<comment type="caution">
    <text evidence="2">The sequence shown here is derived from an EMBL/GenBank/DDBJ whole genome shotgun (WGS) entry which is preliminary data.</text>
</comment>
<dbReference type="PANTHER" id="PTHR34741:SF2">
    <property type="entry name" value="VESICLE TRANSPORT PROTEIN"/>
    <property type="match status" value="1"/>
</dbReference>
<gene>
    <name evidence="2" type="ORF">SDJN03_20317</name>
</gene>
<proteinExistence type="predicted"/>
<reference evidence="2 3" key="1">
    <citation type="journal article" date="2021" name="Hortic Res">
        <title>The domestication of Cucurbita argyrosperma as revealed by the genome of its wild relative.</title>
        <authorList>
            <person name="Barrera-Redondo J."/>
            <person name="Sanchez-de la Vega G."/>
            <person name="Aguirre-Liguori J.A."/>
            <person name="Castellanos-Morales G."/>
            <person name="Gutierrez-Guerrero Y.T."/>
            <person name="Aguirre-Dugua X."/>
            <person name="Aguirre-Planter E."/>
            <person name="Tenaillon M.I."/>
            <person name="Lira-Saade R."/>
            <person name="Eguiarte L.E."/>
        </authorList>
    </citation>
    <scope>NUCLEOTIDE SEQUENCE [LARGE SCALE GENOMIC DNA]</scope>
    <source>
        <strain evidence="2">JBR-2021</strain>
    </source>
</reference>
<dbReference type="Proteomes" id="UP000685013">
    <property type="component" value="Chromosome 13"/>
</dbReference>
<dbReference type="EMBL" id="JAGKQH010000013">
    <property type="protein sequence ID" value="KAG6584385.1"/>
    <property type="molecule type" value="Genomic_DNA"/>
</dbReference>
<feature type="transmembrane region" description="Helical" evidence="1">
    <location>
        <begin position="91"/>
        <end position="112"/>
    </location>
</feature>
<accession>A0AAV6MNL6</accession>
<evidence type="ECO:0000313" key="2">
    <source>
        <dbReference type="EMBL" id="KAG6584385.1"/>
    </source>
</evidence>
<name>A0AAV6MNL6_9ROSI</name>
<evidence type="ECO:0008006" key="4">
    <source>
        <dbReference type="Google" id="ProtNLM"/>
    </source>
</evidence>
<protein>
    <recommendedName>
        <fullName evidence="4">Vesicle transport protein</fullName>
    </recommendedName>
</protein>
<dbReference type="AlphaFoldDB" id="A0AAV6MNL6"/>